<reference evidence="2" key="1">
    <citation type="journal article" date="2019" name="Int. J. Syst. Evol. Microbiol.">
        <title>The Global Catalogue of Microorganisms (GCM) 10K type strain sequencing project: providing services to taxonomists for standard genome sequencing and annotation.</title>
        <authorList>
            <consortium name="The Broad Institute Genomics Platform"/>
            <consortium name="The Broad Institute Genome Sequencing Center for Infectious Disease"/>
            <person name="Wu L."/>
            <person name="Ma J."/>
        </authorList>
    </citation>
    <scope>NUCLEOTIDE SEQUENCE [LARGE SCALE GENOMIC DNA]</scope>
    <source>
        <strain evidence="2">JCM 18715</strain>
    </source>
</reference>
<comment type="caution">
    <text evidence="1">The sequence shown here is derived from an EMBL/GenBank/DDBJ whole genome shotgun (WGS) entry which is preliminary data.</text>
</comment>
<dbReference type="Proteomes" id="UP001500547">
    <property type="component" value="Unassembled WGS sequence"/>
</dbReference>
<proteinExistence type="predicted"/>
<dbReference type="SUPFAM" id="SSF55781">
    <property type="entry name" value="GAF domain-like"/>
    <property type="match status" value="1"/>
</dbReference>
<dbReference type="Gene3D" id="3.30.450.40">
    <property type="match status" value="2"/>
</dbReference>
<gene>
    <name evidence="1" type="ORF">GCM10025770_26300</name>
</gene>
<name>A0ABP9QUK4_9RHOO</name>
<dbReference type="EMBL" id="BAABLD010000008">
    <property type="protein sequence ID" value="GAA5167531.1"/>
    <property type="molecule type" value="Genomic_DNA"/>
</dbReference>
<accession>A0ABP9QUK4</accession>
<protein>
    <submittedName>
        <fullName evidence="1">GAF domain-containing protein</fullName>
    </submittedName>
</protein>
<sequence>MAKKRTFIQITEIWTPSADRTILEYHGGLFGKHQSFRLATHKLCFGYDQGLPGKAWAARHPIVLRDLQNTPWFKRGEAAARAGLTCGVAMPIFAGDYLLAVVVFFCGDDDDHVGAIELWHNDPTRSAEMKMVDGYFGIVESFEFTAKHTSLMRGFGLPGMVWDSSMPILLPDLGNAERFLRREDARRVGINKGLGLPVPYTPHQTWVMTFLSALGTPIARRFEVWVPDPARGGLVLQDGLCDIEPAFAARYKGVAIEYGWGLIGQVWQTGLPAVSEHIDTELTPVGVAASAASLNEVIAIPVLEAGRMKAIVTMYF</sequence>
<organism evidence="1 2">
    <name type="scientific">Viridibacterium curvum</name>
    <dbReference type="NCBI Taxonomy" id="1101404"/>
    <lineage>
        <taxon>Bacteria</taxon>
        <taxon>Pseudomonadati</taxon>
        <taxon>Pseudomonadota</taxon>
        <taxon>Betaproteobacteria</taxon>
        <taxon>Rhodocyclales</taxon>
        <taxon>Rhodocyclaceae</taxon>
        <taxon>Viridibacterium</taxon>
    </lineage>
</organism>
<evidence type="ECO:0000313" key="2">
    <source>
        <dbReference type="Proteomes" id="UP001500547"/>
    </source>
</evidence>
<dbReference type="InterPro" id="IPR029016">
    <property type="entry name" value="GAF-like_dom_sf"/>
</dbReference>
<evidence type="ECO:0000313" key="1">
    <source>
        <dbReference type="EMBL" id="GAA5167531.1"/>
    </source>
</evidence>
<keyword evidence="2" id="KW-1185">Reference proteome</keyword>
<dbReference type="RefSeq" id="WP_345533461.1">
    <property type="nucleotide sequence ID" value="NZ_BAABLD010000008.1"/>
</dbReference>